<dbReference type="Pfam" id="PF00179">
    <property type="entry name" value="UQ_con"/>
    <property type="match status" value="1"/>
</dbReference>
<dbReference type="AlphaFoldDB" id="A0AAD4SB55"/>
<organism evidence="5 6">
    <name type="scientific">Papaver atlanticum</name>
    <dbReference type="NCBI Taxonomy" id="357466"/>
    <lineage>
        <taxon>Eukaryota</taxon>
        <taxon>Viridiplantae</taxon>
        <taxon>Streptophyta</taxon>
        <taxon>Embryophyta</taxon>
        <taxon>Tracheophyta</taxon>
        <taxon>Spermatophyta</taxon>
        <taxon>Magnoliopsida</taxon>
        <taxon>Ranunculales</taxon>
        <taxon>Papaveraceae</taxon>
        <taxon>Papaveroideae</taxon>
        <taxon>Papaver</taxon>
    </lineage>
</organism>
<proteinExistence type="predicted"/>
<evidence type="ECO:0000256" key="1">
    <source>
        <dbReference type="ARBA" id="ARBA00022679"/>
    </source>
</evidence>
<dbReference type="GO" id="GO:0061631">
    <property type="term" value="F:ubiquitin conjugating enzyme activity"/>
    <property type="evidence" value="ECO:0007669"/>
    <property type="project" value="TreeGrafter"/>
</dbReference>
<evidence type="ECO:0000259" key="4">
    <source>
        <dbReference type="PROSITE" id="PS50127"/>
    </source>
</evidence>
<dbReference type="Gene3D" id="3.10.110.10">
    <property type="entry name" value="Ubiquitin Conjugating Enzyme"/>
    <property type="match status" value="1"/>
</dbReference>
<keyword evidence="3" id="KW-0472">Membrane</keyword>
<dbReference type="Proteomes" id="UP001202328">
    <property type="component" value="Unassembled WGS sequence"/>
</dbReference>
<dbReference type="SMART" id="SM00212">
    <property type="entry name" value="UBCc"/>
    <property type="match status" value="1"/>
</dbReference>
<dbReference type="PROSITE" id="PS50127">
    <property type="entry name" value="UBC_2"/>
    <property type="match status" value="1"/>
</dbReference>
<evidence type="ECO:0000313" key="6">
    <source>
        <dbReference type="Proteomes" id="UP001202328"/>
    </source>
</evidence>
<name>A0AAD4SB55_9MAGN</name>
<dbReference type="InterPro" id="IPR016135">
    <property type="entry name" value="UBQ-conjugating_enzyme/RWD"/>
</dbReference>
<dbReference type="PANTHER" id="PTHR46116">
    <property type="entry name" value="(E3-INDEPENDENT) E2 UBIQUITIN-CONJUGATING ENZYME"/>
    <property type="match status" value="1"/>
</dbReference>
<sequence length="342" mass="39613">MDQELEEIRVVGEIEEEEEQQQSNERREFRIFDIIETGNEIKGHRYFSSPSSLSPTSNKKIMQEWKILERNLPADSIYVRVYEERIDLLRAHEGLFFFDIQFPPDYPNVPPSVSYHSFGHRLNPNLYANGAVCPSLINTWAGLRKNEKWIPSQSTIFQVLLSIQGVVLNAKPYFNEPLYLLENLNPWKKKLTLDYNEKVFIKSCKAMVCVLNKPPNHFQEFVVDHFRNRAETILNACKAYISGHIQIGDHLVDATSTTAATRKKGSKTTKIFQSLMGEFYPTLVKAFIKNGSPLESYQELDKVDGISYTCLEELRWNNNGYCCYFILLFIILCLVLKFVSDK</sequence>
<keyword evidence="3" id="KW-0812">Transmembrane</keyword>
<keyword evidence="3" id="KW-1133">Transmembrane helix</keyword>
<accession>A0AAD4SB55</accession>
<keyword evidence="2" id="KW-0833">Ubl conjugation pathway</keyword>
<dbReference type="EMBL" id="JAJJMB010012161">
    <property type="protein sequence ID" value="KAI3884981.1"/>
    <property type="molecule type" value="Genomic_DNA"/>
</dbReference>
<evidence type="ECO:0000313" key="5">
    <source>
        <dbReference type="EMBL" id="KAI3884981.1"/>
    </source>
</evidence>
<keyword evidence="6" id="KW-1185">Reference proteome</keyword>
<feature type="domain" description="UBC core" evidence="4">
    <location>
        <begin position="23"/>
        <end position="208"/>
    </location>
</feature>
<comment type="caution">
    <text evidence="5">The sequence shown here is derived from an EMBL/GenBank/DDBJ whole genome shotgun (WGS) entry which is preliminary data.</text>
</comment>
<evidence type="ECO:0000256" key="2">
    <source>
        <dbReference type="ARBA" id="ARBA00022786"/>
    </source>
</evidence>
<evidence type="ECO:0000256" key="3">
    <source>
        <dbReference type="SAM" id="Phobius"/>
    </source>
</evidence>
<gene>
    <name evidence="5" type="ORF">MKW98_002373</name>
</gene>
<keyword evidence="1" id="KW-0808">Transferase</keyword>
<dbReference type="PANTHER" id="PTHR46116:SF19">
    <property type="entry name" value="UBIQUITIN-CONJUGATING ENZYME FAMILY PROTEIN"/>
    <property type="match status" value="1"/>
</dbReference>
<dbReference type="SUPFAM" id="SSF54495">
    <property type="entry name" value="UBC-like"/>
    <property type="match status" value="1"/>
</dbReference>
<dbReference type="InterPro" id="IPR000608">
    <property type="entry name" value="UBC"/>
</dbReference>
<protein>
    <recommendedName>
        <fullName evidence="4">UBC core domain-containing protein</fullName>
    </recommendedName>
</protein>
<reference evidence="5" key="1">
    <citation type="submission" date="2022-04" db="EMBL/GenBank/DDBJ databases">
        <title>A functionally conserved STORR gene fusion in Papaver species that diverged 16.8 million years ago.</title>
        <authorList>
            <person name="Catania T."/>
        </authorList>
    </citation>
    <scope>NUCLEOTIDE SEQUENCE</scope>
    <source>
        <strain evidence="5">S-188037</strain>
    </source>
</reference>
<feature type="transmembrane region" description="Helical" evidence="3">
    <location>
        <begin position="321"/>
        <end position="339"/>
    </location>
</feature>